<organism evidence="1 2">
    <name type="scientific">Streptomyces turgidiscabies (strain Car8)</name>
    <dbReference type="NCBI Taxonomy" id="698760"/>
    <lineage>
        <taxon>Bacteria</taxon>
        <taxon>Bacillati</taxon>
        <taxon>Actinomycetota</taxon>
        <taxon>Actinomycetes</taxon>
        <taxon>Kitasatosporales</taxon>
        <taxon>Streptomycetaceae</taxon>
        <taxon>Streptomyces</taxon>
    </lineage>
</organism>
<reference evidence="1 2" key="1">
    <citation type="journal article" date="2011" name="Plasmid">
        <title>Streptomyces turgidiscabies Car8 contains a modular pathogenicity island that shares virulence genes with other actinobacterial plant pathogens.</title>
        <authorList>
            <person name="Huguet-Tapia J.C."/>
            <person name="Badger J.H."/>
            <person name="Loria R."/>
            <person name="Pettis G.S."/>
        </authorList>
    </citation>
    <scope>NUCLEOTIDE SEQUENCE [LARGE SCALE GENOMIC DNA]</scope>
    <source>
        <strain evidence="1 2">Car8</strain>
    </source>
</reference>
<name>L7EW59_STRT8</name>
<protein>
    <submittedName>
        <fullName evidence="1">Uncharacterized protein</fullName>
    </submittedName>
</protein>
<accession>L7EW59</accession>
<dbReference type="AlphaFoldDB" id="L7EW59"/>
<dbReference type="Proteomes" id="UP000010931">
    <property type="component" value="Unassembled WGS sequence"/>
</dbReference>
<proteinExistence type="predicted"/>
<evidence type="ECO:0000313" key="1">
    <source>
        <dbReference type="EMBL" id="ELP63287.1"/>
    </source>
</evidence>
<dbReference type="EMBL" id="AEJB01000528">
    <property type="protein sequence ID" value="ELP63287.1"/>
    <property type="molecule type" value="Genomic_DNA"/>
</dbReference>
<comment type="caution">
    <text evidence="1">The sequence shown here is derived from an EMBL/GenBank/DDBJ whole genome shotgun (WGS) entry which is preliminary data.</text>
</comment>
<gene>
    <name evidence="1" type="ORF">STRTUCAR8_02215</name>
</gene>
<sequence length="57" mass="6500">MSTIVLRFVAYVVVRGGWQCRRAYRRCRFLSEPIYGTGHTQAIGTQDARVPVDVRDA</sequence>
<keyword evidence="2" id="KW-1185">Reference proteome</keyword>
<evidence type="ECO:0000313" key="2">
    <source>
        <dbReference type="Proteomes" id="UP000010931"/>
    </source>
</evidence>